<proteinExistence type="predicted"/>
<dbReference type="AlphaFoldDB" id="A0A1H2ENQ1"/>
<organism evidence="1 2">
    <name type="scientific">Desulfobacula phenolica</name>
    <dbReference type="NCBI Taxonomy" id="90732"/>
    <lineage>
        <taxon>Bacteria</taxon>
        <taxon>Pseudomonadati</taxon>
        <taxon>Thermodesulfobacteriota</taxon>
        <taxon>Desulfobacteria</taxon>
        <taxon>Desulfobacterales</taxon>
        <taxon>Desulfobacteraceae</taxon>
        <taxon>Desulfobacula</taxon>
    </lineage>
</organism>
<keyword evidence="2" id="KW-1185">Reference proteome</keyword>
<evidence type="ECO:0000313" key="2">
    <source>
        <dbReference type="Proteomes" id="UP000199608"/>
    </source>
</evidence>
<dbReference type="Pfam" id="PF13692">
    <property type="entry name" value="Glyco_trans_1_4"/>
    <property type="match status" value="1"/>
</dbReference>
<dbReference type="Proteomes" id="UP000199608">
    <property type="component" value="Unassembled WGS sequence"/>
</dbReference>
<reference evidence="2" key="1">
    <citation type="submission" date="2016-10" db="EMBL/GenBank/DDBJ databases">
        <authorList>
            <person name="Varghese N."/>
            <person name="Submissions S."/>
        </authorList>
    </citation>
    <scope>NUCLEOTIDE SEQUENCE [LARGE SCALE GENOMIC DNA]</scope>
    <source>
        <strain evidence="2">DSM 3384</strain>
    </source>
</reference>
<dbReference type="SUPFAM" id="SSF53756">
    <property type="entry name" value="UDP-Glycosyltransferase/glycogen phosphorylase"/>
    <property type="match status" value="1"/>
</dbReference>
<protein>
    <submittedName>
        <fullName evidence="1">Sugar transferase, PEP-CTERM/EpsH1 system associated</fullName>
    </submittedName>
</protein>
<dbReference type="Gene3D" id="3.40.50.2000">
    <property type="entry name" value="Glycogen Phosphorylase B"/>
    <property type="match status" value="2"/>
</dbReference>
<sequence length="400" mass="46175">MKKNILYLCHRIPYPPNKGDKIRSFNEIKYFSKNHTIDLLTLADDPEDLRYAENLKEYCRQVMVFPLNKISGKIKGFFSLLFGQSISQGYFYKREFQSTFDKWTRSKPYDDLICFSSPMAEYVFRAQKKIKDIAKNLIMDFCDLDSEKWNLYAQKTAFPLNKIYKKEASRLLQFEIKINKAFDKSVFVSHKEAVLFIKHYPGAKNIQVVSNGVDYQYFDSEKTEISQFFSSPMLVFSGAMDYYANIDGVTWFAKEILPEIKKKIPDVNFYIVGSNPDPRVKALEKDTSIIVTGFVKDIREYYKAADLCIIPLRIARGVQNKVLEAMAMGKAVISTTPAVQGINPKVKQVVEIEDDPLKFARKIISVMNNTDRIKELGNSASIFVVQNYNWGKNLNGFFDN</sequence>
<dbReference type="GO" id="GO:0016740">
    <property type="term" value="F:transferase activity"/>
    <property type="evidence" value="ECO:0007669"/>
    <property type="project" value="UniProtKB-KW"/>
</dbReference>
<dbReference type="InterPro" id="IPR017521">
    <property type="entry name" value="Sugar_tfrase_PEP-CTERM_Stp1"/>
</dbReference>
<name>A0A1H2ENQ1_9BACT</name>
<evidence type="ECO:0000313" key="1">
    <source>
        <dbReference type="EMBL" id="SDT96756.1"/>
    </source>
</evidence>
<dbReference type="CDD" id="cd03801">
    <property type="entry name" value="GT4_PimA-like"/>
    <property type="match status" value="1"/>
</dbReference>
<dbReference type="RefSeq" id="WP_092231679.1">
    <property type="nucleotide sequence ID" value="NZ_FNLL01000003.1"/>
</dbReference>
<dbReference type="EMBL" id="FNLL01000003">
    <property type="protein sequence ID" value="SDT96756.1"/>
    <property type="molecule type" value="Genomic_DNA"/>
</dbReference>
<dbReference type="PANTHER" id="PTHR12526">
    <property type="entry name" value="GLYCOSYLTRANSFERASE"/>
    <property type="match status" value="1"/>
</dbReference>
<keyword evidence="1" id="KW-0808">Transferase</keyword>
<dbReference type="NCBIfam" id="TIGR03087">
    <property type="entry name" value="stp1"/>
    <property type="match status" value="1"/>
</dbReference>
<gene>
    <name evidence="1" type="ORF">SAMN04487931_103256</name>
</gene>
<accession>A0A1H2ENQ1</accession>